<sequence length="466" mass="51534">MRQSSLASIGALAGLVVPALGQTQLLSSRQSVRSANTSSIWPWLVYKTEASFNPPQLSIDWKGEVLESGVILLEPRNIDGYNSTKQEGLVMMTSFGDLVWNGPTSNGAANFEYNNFRMQTLNGTQYLTYWHGYRQDGINTTTGYGNVSFVDSSYETKFTVCPDLGLTTLDTAIHTCDIDYNEQFVTPWGTLLVTAYNLTQMDLTSVNGSATGWVWDSQIHEIDITTSNSIWKWSALDHIPLNASQLPLTDGAHNASVAWDYVHIDSVSTYNENLLVNARHTWEVYAVDKSDGEIMWTFNGETGGDWGIVPEESSFRWQYHTRVHSSSPSSIIFSMFVNHNYAGANGTSGTAPTVGREFRLNLPPTSLSPLTLNTFNESTSQWSDSFGSFDYVPANQNSTTRFISYGQLPLLREFGVGPGANVTDLKWEARYGPDNEVASYRAYKGDWTGVPAAAPKVVLEGGGWRM</sequence>
<accession>A0A319E5A1</accession>
<gene>
    <name evidence="2" type="ORF">BO78DRAFT_419821</name>
</gene>
<feature type="chain" id="PRO_5016311522" description="Arylsulfotransferase" evidence="1">
    <location>
        <begin position="22"/>
        <end position="466"/>
    </location>
</feature>
<dbReference type="STRING" id="1448318.A0A319E5A1"/>
<evidence type="ECO:0000313" key="2">
    <source>
        <dbReference type="EMBL" id="PYI05161.1"/>
    </source>
</evidence>
<dbReference type="PANTHER" id="PTHR35340:SF6">
    <property type="entry name" value="ASST-DOMAIN-CONTAINING PROTEIN"/>
    <property type="match status" value="1"/>
</dbReference>
<proteinExistence type="predicted"/>
<keyword evidence="3" id="KW-1185">Reference proteome</keyword>
<dbReference type="EMBL" id="KZ826360">
    <property type="protein sequence ID" value="PYI05161.1"/>
    <property type="molecule type" value="Genomic_DNA"/>
</dbReference>
<dbReference type="InterPro" id="IPR053143">
    <property type="entry name" value="Arylsulfate_ST"/>
</dbReference>
<dbReference type="Pfam" id="PF14269">
    <property type="entry name" value="Arylsulfotran_2"/>
    <property type="match status" value="1"/>
</dbReference>
<dbReference type="Proteomes" id="UP000248423">
    <property type="component" value="Unassembled WGS sequence"/>
</dbReference>
<organism evidence="2 3">
    <name type="scientific">Aspergillus sclerotiicarbonarius (strain CBS 121057 / IBT 28362)</name>
    <dbReference type="NCBI Taxonomy" id="1448318"/>
    <lineage>
        <taxon>Eukaryota</taxon>
        <taxon>Fungi</taxon>
        <taxon>Dikarya</taxon>
        <taxon>Ascomycota</taxon>
        <taxon>Pezizomycotina</taxon>
        <taxon>Eurotiomycetes</taxon>
        <taxon>Eurotiomycetidae</taxon>
        <taxon>Eurotiales</taxon>
        <taxon>Aspergillaceae</taxon>
        <taxon>Aspergillus</taxon>
        <taxon>Aspergillus subgen. Circumdati</taxon>
    </lineage>
</organism>
<dbReference type="AlphaFoldDB" id="A0A319E5A1"/>
<evidence type="ECO:0008006" key="4">
    <source>
        <dbReference type="Google" id="ProtNLM"/>
    </source>
</evidence>
<name>A0A319E5A1_ASPSB</name>
<dbReference type="VEuPathDB" id="FungiDB:BO78DRAFT_419821"/>
<dbReference type="OrthoDB" id="5377172at2759"/>
<feature type="signal peptide" evidence="1">
    <location>
        <begin position="1"/>
        <end position="21"/>
    </location>
</feature>
<dbReference type="InterPro" id="IPR039535">
    <property type="entry name" value="ASST-like"/>
</dbReference>
<reference evidence="2 3" key="1">
    <citation type="submission" date="2018-02" db="EMBL/GenBank/DDBJ databases">
        <title>The genomes of Aspergillus section Nigri reveals drivers in fungal speciation.</title>
        <authorList>
            <consortium name="DOE Joint Genome Institute"/>
            <person name="Vesth T.C."/>
            <person name="Nybo J."/>
            <person name="Theobald S."/>
            <person name="Brandl J."/>
            <person name="Frisvad J.C."/>
            <person name="Nielsen K.F."/>
            <person name="Lyhne E.K."/>
            <person name="Kogle M.E."/>
            <person name="Kuo A."/>
            <person name="Riley R."/>
            <person name="Clum A."/>
            <person name="Nolan M."/>
            <person name="Lipzen A."/>
            <person name="Salamov A."/>
            <person name="Henrissat B."/>
            <person name="Wiebenga A."/>
            <person name="De vries R.P."/>
            <person name="Grigoriev I.V."/>
            <person name="Mortensen U.H."/>
            <person name="Andersen M.R."/>
            <person name="Baker S.E."/>
        </authorList>
    </citation>
    <scope>NUCLEOTIDE SEQUENCE [LARGE SCALE GENOMIC DNA]</scope>
    <source>
        <strain evidence="2 3">CBS 121057</strain>
    </source>
</reference>
<evidence type="ECO:0000313" key="3">
    <source>
        <dbReference type="Proteomes" id="UP000248423"/>
    </source>
</evidence>
<keyword evidence="1" id="KW-0732">Signal</keyword>
<evidence type="ECO:0000256" key="1">
    <source>
        <dbReference type="SAM" id="SignalP"/>
    </source>
</evidence>
<protein>
    <recommendedName>
        <fullName evidence="4">Arylsulfotransferase</fullName>
    </recommendedName>
</protein>
<dbReference type="PANTHER" id="PTHR35340">
    <property type="entry name" value="PQQ ENZYME REPEAT PROTEIN-RELATED"/>
    <property type="match status" value="1"/>
</dbReference>